<keyword evidence="7 8" id="KW-0472">Membrane</keyword>
<evidence type="ECO:0000313" key="11">
    <source>
        <dbReference type="Proteomes" id="UP000433050"/>
    </source>
</evidence>
<keyword evidence="4" id="KW-0997">Cell inner membrane</keyword>
<evidence type="ECO:0000256" key="4">
    <source>
        <dbReference type="ARBA" id="ARBA00022519"/>
    </source>
</evidence>
<evidence type="ECO:0000256" key="2">
    <source>
        <dbReference type="ARBA" id="ARBA00022448"/>
    </source>
</evidence>
<dbReference type="GO" id="GO:0055085">
    <property type="term" value="P:transmembrane transport"/>
    <property type="evidence" value="ECO:0007669"/>
    <property type="project" value="InterPro"/>
</dbReference>
<dbReference type="PANTHER" id="PTHR43357:SF4">
    <property type="entry name" value="INNER MEMBRANE ABC TRANSPORTER PERMEASE PROTEIN YDCV"/>
    <property type="match status" value="1"/>
</dbReference>
<dbReference type="InterPro" id="IPR035906">
    <property type="entry name" value="MetI-like_sf"/>
</dbReference>
<comment type="similarity">
    <text evidence="8">Belongs to the binding-protein-dependent transport system permease family.</text>
</comment>
<keyword evidence="6 8" id="KW-1133">Transmembrane helix</keyword>
<feature type="transmembrane region" description="Helical" evidence="8">
    <location>
        <begin position="74"/>
        <end position="98"/>
    </location>
</feature>
<evidence type="ECO:0000256" key="3">
    <source>
        <dbReference type="ARBA" id="ARBA00022475"/>
    </source>
</evidence>
<evidence type="ECO:0000256" key="8">
    <source>
        <dbReference type="RuleBase" id="RU363032"/>
    </source>
</evidence>
<dbReference type="Pfam" id="PF00528">
    <property type="entry name" value="BPD_transp_1"/>
    <property type="match status" value="1"/>
</dbReference>
<dbReference type="PROSITE" id="PS50928">
    <property type="entry name" value="ABC_TM1"/>
    <property type="match status" value="1"/>
</dbReference>
<feature type="transmembrane region" description="Helical" evidence="8">
    <location>
        <begin position="141"/>
        <end position="164"/>
    </location>
</feature>
<evidence type="ECO:0000256" key="7">
    <source>
        <dbReference type="ARBA" id="ARBA00023136"/>
    </source>
</evidence>
<organism evidence="10 11">
    <name type="scientific">Starkeya nomas</name>
    <dbReference type="NCBI Taxonomy" id="2666134"/>
    <lineage>
        <taxon>Bacteria</taxon>
        <taxon>Pseudomonadati</taxon>
        <taxon>Pseudomonadota</taxon>
        <taxon>Alphaproteobacteria</taxon>
        <taxon>Hyphomicrobiales</taxon>
        <taxon>Xanthobacteraceae</taxon>
        <taxon>Starkeya</taxon>
    </lineage>
</organism>
<dbReference type="InterPro" id="IPR000515">
    <property type="entry name" value="MetI-like"/>
</dbReference>
<feature type="transmembrane region" description="Helical" evidence="8">
    <location>
        <begin position="185"/>
        <end position="216"/>
    </location>
</feature>
<feature type="domain" description="ABC transmembrane type-1" evidence="9">
    <location>
        <begin position="70"/>
        <end position="258"/>
    </location>
</feature>
<dbReference type="AlphaFoldDB" id="A0A5S9PUB4"/>
<comment type="subcellular location">
    <subcellularLocation>
        <location evidence="1">Cell inner membrane</location>
        <topology evidence="1">Multi-pass membrane protein</topology>
    </subcellularLocation>
    <subcellularLocation>
        <location evidence="8">Cell membrane</location>
        <topology evidence="8">Multi-pass membrane protein</topology>
    </subcellularLocation>
</comment>
<dbReference type="RefSeq" id="WP_159600530.1">
    <property type="nucleotide sequence ID" value="NZ_CACSAS010000001.1"/>
</dbReference>
<keyword evidence="3" id="KW-1003">Cell membrane</keyword>
<evidence type="ECO:0000313" key="10">
    <source>
        <dbReference type="EMBL" id="CAA0108364.1"/>
    </source>
</evidence>
<dbReference type="Gene3D" id="1.10.3720.10">
    <property type="entry name" value="MetI-like"/>
    <property type="match status" value="1"/>
</dbReference>
<feature type="transmembrane region" description="Helical" evidence="8">
    <location>
        <begin position="16"/>
        <end position="39"/>
    </location>
</feature>
<feature type="transmembrane region" description="Helical" evidence="8">
    <location>
        <begin position="236"/>
        <end position="257"/>
    </location>
</feature>
<keyword evidence="5 8" id="KW-0812">Transmembrane</keyword>
<dbReference type="PANTHER" id="PTHR43357">
    <property type="entry name" value="INNER MEMBRANE ABC TRANSPORTER PERMEASE PROTEIN YDCV"/>
    <property type="match status" value="1"/>
</dbReference>
<gene>
    <name evidence="10" type="ORF">STARVERO_03601</name>
</gene>
<dbReference type="EMBL" id="CACSAS010000001">
    <property type="protein sequence ID" value="CAA0108364.1"/>
    <property type="molecule type" value="Genomic_DNA"/>
</dbReference>
<dbReference type="CDD" id="cd06261">
    <property type="entry name" value="TM_PBP2"/>
    <property type="match status" value="1"/>
</dbReference>
<accession>A0A5S9PUB4</accession>
<evidence type="ECO:0000256" key="5">
    <source>
        <dbReference type="ARBA" id="ARBA00022692"/>
    </source>
</evidence>
<evidence type="ECO:0000256" key="1">
    <source>
        <dbReference type="ARBA" id="ARBA00004429"/>
    </source>
</evidence>
<evidence type="ECO:0000256" key="6">
    <source>
        <dbReference type="ARBA" id="ARBA00022989"/>
    </source>
</evidence>
<feature type="transmembrane region" description="Helical" evidence="8">
    <location>
        <begin position="105"/>
        <end position="129"/>
    </location>
</feature>
<sequence>MIELLLGERGWGRRMLFLGCALVLAFLVLPLLVIVPLSFNSGSFLVFPLEGFSLRWYETVLTDPRWLSAGKNSLIVGLSATAASLAIGVPMAMALSFYVLPGRAFLGLFAGAPLVVPPVILAIGLFFLMSSLQLTYSLPGLIIAHTVLGLPFVVITVSAALSGFDRTLLKAAASLGASPMRVFRTVLLPLTWPAITTGGLLAFITSFDEVVLVIFLGGPSQRTLPREMFDSLRESFSPSILALATLLTLVSTALMLISLRARARIEGASY</sequence>
<name>A0A5S9PUB4_9HYPH</name>
<evidence type="ECO:0000259" key="9">
    <source>
        <dbReference type="PROSITE" id="PS50928"/>
    </source>
</evidence>
<keyword evidence="11" id="KW-1185">Reference proteome</keyword>
<dbReference type="Proteomes" id="UP000433050">
    <property type="component" value="Unassembled WGS sequence"/>
</dbReference>
<keyword evidence="2 8" id="KW-0813">Transport</keyword>
<protein>
    <recommendedName>
        <fullName evidence="9">ABC transmembrane type-1 domain-containing protein</fullName>
    </recommendedName>
</protein>
<dbReference type="GO" id="GO:0005886">
    <property type="term" value="C:plasma membrane"/>
    <property type="evidence" value="ECO:0007669"/>
    <property type="project" value="UniProtKB-SubCell"/>
</dbReference>
<proteinExistence type="inferred from homology"/>
<reference evidence="10 11" key="1">
    <citation type="submission" date="2019-12" db="EMBL/GenBank/DDBJ databases">
        <authorList>
            <person name="Reyes-Prieto M."/>
        </authorList>
    </citation>
    <scope>NUCLEOTIDE SEQUENCE [LARGE SCALE GENOMIC DNA]</scope>
    <source>
        <strain evidence="10">HF14-78462</strain>
    </source>
</reference>
<dbReference type="SUPFAM" id="SSF161098">
    <property type="entry name" value="MetI-like"/>
    <property type="match status" value="1"/>
</dbReference>